<protein>
    <submittedName>
        <fullName evidence="2">Uncharacterized protein</fullName>
    </submittedName>
</protein>
<gene>
    <name evidence="2" type="ORF">Q7C36_020593</name>
</gene>
<dbReference type="AlphaFoldDB" id="A0AA88IV72"/>
<organism evidence="2 3">
    <name type="scientific">Tachysurus vachellii</name>
    <name type="common">Darkbarbel catfish</name>
    <name type="synonym">Pelteobagrus vachellii</name>
    <dbReference type="NCBI Taxonomy" id="175792"/>
    <lineage>
        <taxon>Eukaryota</taxon>
        <taxon>Metazoa</taxon>
        <taxon>Chordata</taxon>
        <taxon>Craniata</taxon>
        <taxon>Vertebrata</taxon>
        <taxon>Euteleostomi</taxon>
        <taxon>Actinopterygii</taxon>
        <taxon>Neopterygii</taxon>
        <taxon>Teleostei</taxon>
        <taxon>Ostariophysi</taxon>
        <taxon>Siluriformes</taxon>
        <taxon>Bagridae</taxon>
        <taxon>Tachysurus</taxon>
    </lineage>
</organism>
<dbReference type="PANTHER" id="PTHR14286">
    <property type="entry name" value="GENE, 49355-RELATED"/>
    <property type="match status" value="1"/>
</dbReference>
<keyword evidence="3" id="KW-1185">Reference proteome</keyword>
<evidence type="ECO:0000313" key="3">
    <source>
        <dbReference type="Proteomes" id="UP001187315"/>
    </source>
</evidence>
<feature type="compositionally biased region" description="Basic residues" evidence="1">
    <location>
        <begin position="135"/>
        <end position="145"/>
    </location>
</feature>
<sequence>MASISHDELRLSKKHEEILGKRVVLLQQMEICYEQQKAKKKHHATMSQAARERNAEILEDFQKAEERLRTRPLLHPDVLSLQTRYWASVDRKLPEWESYLLGKSQAPMSEENILKGLREKEVTGNDSSPLQSKGRPPRPKARSAD</sequence>
<comment type="caution">
    <text evidence="2">The sequence shown here is derived from an EMBL/GenBank/DDBJ whole genome shotgun (WGS) entry which is preliminary data.</text>
</comment>
<dbReference type="PANTHER" id="PTHR14286:SF2">
    <property type="entry name" value="CENTROSOMAL PROTEIN 15 KDA"/>
    <property type="match status" value="1"/>
</dbReference>
<accession>A0AA88IV72</accession>
<dbReference type="EMBL" id="JAVHJS010000022">
    <property type="protein sequence ID" value="KAK2821250.1"/>
    <property type="molecule type" value="Genomic_DNA"/>
</dbReference>
<evidence type="ECO:0000256" key="1">
    <source>
        <dbReference type="SAM" id="MobiDB-lite"/>
    </source>
</evidence>
<dbReference type="Proteomes" id="UP001187315">
    <property type="component" value="Unassembled WGS sequence"/>
</dbReference>
<proteinExistence type="predicted"/>
<name>A0AA88IV72_TACVA</name>
<dbReference type="Pfam" id="PF15134">
    <property type="entry name" value="CEP15-like"/>
    <property type="match status" value="1"/>
</dbReference>
<dbReference type="InterPro" id="IPR028006">
    <property type="entry name" value="CEP15-like"/>
</dbReference>
<reference evidence="2" key="1">
    <citation type="submission" date="2023-08" db="EMBL/GenBank/DDBJ databases">
        <title>Pelteobagrus vachellii genome.</title>
        <authorList>
            <person name="Liu H."/>
        </authorList>
    </citation>
    <scope>NUCLEOTIDE SEQUENCE</scope>
    <source>
        <strain evidence="2">PRFRI_2022a</strain>
        <tissue evidence="2">Muscle</tissue>
    </source>
</reference>
<evidence type="ECO:0000313" key="2">
    <source>
        <dbReference type="EMBL" id="KAK2821250.1"/>
    </source>
</evidence>
<feature type="region of interest" description="Disordered" evidence="1">
    <location>
        <begin position="117"/>
        <end position="145"/>
    </location>
</feature>